<protein>
    <recommendedName>
        <fullName evidence="6">Sirohydrochlorin ferrochelatase</fullName>
    </recommendedName>
</protein>
<evidence type="ECO:0000313" key="4">
    <source>
        <dbReference type="EMBL" id="SPJ31126.1"/>
    </source>
</evidence>
<dbReference type="InterPro" id="IPR050963">
    <property type="entry name" value="Sirohydro_Cobaltochel/CbiX"/>
</dbReference>
<dbReference type="Proteomes" id="UP000244898">
    <property type="component" value="Unassembled WGS sequence"/>
</dbReference>
<dbReference type="InterPro" id="IPR002762">
    <property type="entry name" value="CbiX-like"/>
</dbReference>
<reference evidence="5" key="1">
    <citation type="submission" date="2018-03" db="EMBL/GenBank/DDBJ databases">
        <authorList>
            <person name="Rodrigo-Torres L."/>
            <person name="Arahal R. D."/>
            <person name="Lucena T."/>
        </authorList>
    </citation>
    <scope>NUCLEOTIDE SEQUENCE [LARGE SCALE GENOMIC DNA]</scope>
    <source>
        <strain evidence="5">CECT 7615</strain>
    </source>
</reference>
<dbReference type="GO" id="GO:0016829">
    <property type="term" value="F:lyase activity"/>
    <property type="evidence" value="ECO:0007669"/>
    <property type="project" value="UniProtKB-KW"/>
</dbReference>
<gene>
    <name evidence="4" type="ORF">TRM7615_04666</name>
</gene>
<sequence>MAHRQLEKPNMSSLPPQALIVSHGQPSDPAPAEAALKVLASKVAAHLPGWNVQSATLAAEGRLEEVMDTLSPGALIYPMFMANGWFVTSALPKRLGQAPVTVVDPLGVDPSLPDLAAQTLEAATQDAGWSLTQTTVLLAAHGSGRSRKPAQMAQGFADAISARLKVAEIRVGFVEEAPFVDQAAMGCGTRSICLPLFACPGFHTTQDVPEALEKAGFTGVLLPVLGEAHGVPRLIADRMQDHRSLAETR</sequence>
<feature type="region of interest" description="Disordered" evidence="3">
    <location>
        <begin position="1"/>
        <end position="26"/>
    </location>
</feature>
<evidence type="ECO:0000256" key="2">
    <source>
        <dbReference type="ARBA" id="ARBA00023239"/>
    </source>
</evidence>
<dbReference type="AlphaFoldDB" id="A0A2R8CFF2"/>
<dbReference type="SUPFAM" id="SSF53800">
    <property type="entry name" value="Chelatase"/>
    <property type="match status" value="1"/>
</dbReference>
<evidence type="ECO:0000313" key="5">
    <source>
        <dbReference type="Proteomes" id="UP000244898"/>
    </source>
</evidence>
<dbReference type="RefSeq" id="WP_235824192.1">
    <property type="nucleotide sequence ID" value="NZ_ONZG01000016.1"/>
</dbReference>
<name>A0A2R8CFF2_9RHOB</name>
<dbReference type="PANTHER" id="PTHR33542:SF3">
    <property type="entry name" value="SIROHYDROCHLORIN FERROCHELATASE, CHLOROPLASTIC"/>
    <property type="match status" value="1"/>
</dbReference>
<accession>A0A2R8CFF2</accession>
<dbReference type="GO" id="GO:0046872">
    <property type="term" value="F:metal ion binding"/>
    <property type="evidence" value="ECO:0007669"/>
    <property type="project" value="UniProtKB-KW"/>
</dbReference>
<dbReference type="EMBL" id="ONZG01000016">
    <property type="protein sequence ID" value="SPJ31126.1"/>
    <property type="molecule type" value="Genomic_DNA"/>
</dbReference>
<keyword evidence="5" id="KW-1185">Reference proteome</keyword>
<proteinExistence type="predicted"/>
<evidence type="ECO:0000256" key="1">
    <source>
        <dbReference type="ARBA" id="ARBA00022723"/>
    </source>
</evidence>
<evidence type="ECO:0008006" key="6">
    <source>
        <dbReference type="Google" id="ProtNLM"/>
    </source>
</evidence>
<dbReference type="CDD" id="cd03416">
    <property type="entry name" value="CbiX_SirB_N"/>
    <property type="match status" value="1"/>
</dbReference>
<dbReference type="PANTHER" id="PTHR33542">
    <property type="entry name" value="SIROHYDROCHLORIN FERROCHELATASE, CHLOROPLASTIC"/>
    <property type="match status" value="1"/>
</dbReference>
<keyword evidence="1" id="KW-0479">Metal-binding</keyword>
<keyword evidence="2" id="KW-0456">Lyase</keyword>
<organism evidence="4 5">
    <name type="scientific">Falsiruegeria mediterranea M17</name>
    <dbReference type="NCBI Taxonomy" id="1200281"/>
    <lineage>
        <taxon>Bacteria</taxon>
        <taxon>Pseudomonadati</taxon>
        <taxon>Pseudomonadota</taxon>
        <taxon>Alphaproteobacteria</taxon>
        <taxon>Rhodobacterales</taxon>
        <taxon>Roseobacteraceae</taxon>
        <taxon>Falsiruegeria</taxon>
    </lineage>
</organism>
<evidence type="ECO:0000256" key="3">
    <source>
        <dbReference type="SAM" id="MobiDB-lite"/>
    </source>
</evidence>
<dbReference type="Pfam" id="PF01903">
    <property type="entry name" value="CbiX"/>
    <property type="match status" value="1"/>
</dbReference>
<dbReference type="Gene3D" id="3.40.50.1400">
    <property type="match status" value="2"/>
</dbReference>